<dbReference type="AlphaFoldDB" id="A0A151MWE9"/>
<proteinExistence type="predicted"/>
<organism evidence="1 2">
    <name type="scientific">Alligator mississippiensis</name>
    <name type="common">American alligator</name>
    <dbReference type="NCBI Taxonomy" id="8496"/>
    <lineage>
        <taxon>Eukaryota</taxon>
        <taxon>Metazoa</taxon>
        <taxon>Chordata</taxon>
        <taxon>Craniata</taxon>
        <taxon>Vertebrata</taxon>
        <taxon>Euteleostomi</taxon>
        <taxon>Archelosauria</taxon>
        <taxon>Archosauria</taxon>
        <taxon>Crocodylia</taxon>
        <taxon>Alligatoridae</taxon>
        <taxon>Alligatorinae</taxon>
        <taxon>Alligator</taxon>
    </lineage>
</organism>
<reference evidence="1 2" key="1">
    <citation type="journal article" date="2012" name="Genome Biol.">
        <title>Sequencing three crocodilian genomes to illuminate the evolution of archosaurs and amniotes.</title>
        <authorList>
            <person name="St John J.A."/>
            <person name="Braun E.L."/>
            <person name="Isberg S.R."/>
            <person name="Miles L.G."/>
            <person name="Chong A.Y."/>
            <person name="Gongora J."/>
            <person name="Dalzell P."/>
            <person name="Moran C."/>
            <person name="Bed'hom B."/>
            <person name="Abzhanov A."/>
            <person name="Burgess S.C."/>
            <person name="Cooksey A.M."/>
            <person name="Castoe T.A."/>
            <person name="Crawford N.G."/>
            <person name="Densmore L.D."/>
            <person name="Drew J.C."/>
            <person name="Edwards S.V."/>
            <person name="Faircloth B.C."/>
            <person name="Fujita M.K."/>
            <person name="Greenwold M.J."/>
            <person name="Hoffmann F.G."/>
            <person name="Howard J.M."/>
            <person name="Iguchi T."/>
            <person name="Janes D.E."/>
            <person name="Khan S.Y."/>
            <person name="Kohno S."/>
            <person name="de Koning A.J."/>
            <person name="Lance S.L."/>
            <person name="McCarthy F.M."/>
            <person name="McCormack J.E."/>
            <person name="Merchant M.E."/>
            <person name="Peterson D.G."/>
            <person name="Pollock D.D."/>
            <person name="Pourmand N."/>
            <person name="Raney B.J."/>
            <person name="Roessler K.A."/>
            <person name="Sanford J.R."/>
            <person name="Sawyer R.H."/>
            <person name="Schmidt C.J."/>
            <person name="Triplett E.W."/>
            <person name="Tuberville T.D."/>
            <person name="Venegas-Anaya M."/>
            <person name="Howard J.T."/>
            <person name="Jarvis E.D."/>
            <person name="Guillette L.J.Jr."/>
            <person name="Glenn T.C."/>
            <person name="Green R.E."/>
            <person name="Ray D.A."/>
        </authorList>
    </citation>
    <scope>NUCLEOTIDE SEQUENCE [LARGE SCALE GENOMIC DNA]</scope>
    <source>
        <strain evidence="1">KSC_2009_1</strain>
    </source>
</reference>
<comment type="caution">
    <text evidence="1">The sequence shown here is derived from an EMBL/GenBank/DDBJ whole genome shotgun (WGS) entry which is preliminary data.</text>
</comment>
<evidence type="ECO:0000313" key="1">
    <source>
        <dbReference type="EMBL" id="KYO28830.1"/>
    </source>
</evidence>
<dbReference type="Proteomes" id="UP000050525">
    <property type="component" value="Unassembled WGS sequence"/>
</dbReference>
<accession>A0A151MWE9</accession>
<name>A0A151MWE9_ALLMI</name>
<sequence length="91" mass="10269">MDGKKGAERGDAIHTKRSIRYKSTVPVKEAACKSLPETFLMEMVYKVKANRLLKWKMASMTRGRSIFFPSCKINSSYFGVSSCVRSNIEIA</sequence>
<keyword evidence="2" id="KW-1185">Reference proteome</keyword>
<protein>
    <submittedName>
        <fullName evidence="1">Uncharacterized protein</fullName>
    </submittedName>
</protein>
<evidence type="ECO:0000313" key="2">
    <source>
        <dbReference type="Proteomes" id="UP000050525"/>
    </source>
</evidence>
<gene>
    <name evidence="1" type="ORF">Y1Q_0009689</name>
</gene>
<dbReference type="EMBL" id="AKHW03004724">
    <property type="protein sequence ID" value="KYO28830.1"/>
    <property type="molecule type" value="Genomic_DNA"/>
</dbReference>